<gene>
    <name evidence="3" type="ORF">DFQ15_10527</name>
</gene>
<dbReference type="Gene3D" id="2.150.10.10">
    <property type="entry name" value="Serralysin-like metalloprotease, C-terminal"/>
    <property type="match status" value="1"/>
</dbReference>
<dbReference type="InterPro" id="IPR001343">
    <property type="entry name" value="Hemolysn_Ca-bd"/>
</dbReference>
<reference evidence="3 4" key="1">
    <citation type="submission" date="2018-06" db="EMBL/GenBank/DDBJ databases">
        <title>Genomic Encyclopedia of Type Strains, Phase III (KMG-III): the genomes of soil and plant-associated and newly described type strains.</title>
        <authorList>
            <person name="Whitman W."/>
        </authorList>
    </citation>
    <scope>NUCLEOTIDE SEQUENCE [LARGE SCALE GENOMIC DNA]</scope>
    <source>
        <strain evidence="3 4">CECT 7646</strain>
    </source>
</reference>
<name>A0A318SN92_9BURK</name>
<accession>A0A318SN92</accession>
<dbReference type="PANTHER" id="PTHR38340:SF1">
    <property type="entry name" value="S-LAYER PROTEIN"/>
    <property type="match status" value="1"/>
</dbReference>
<sequence length="215" mass="23262">MIAPTIAEYLSYGNLQIAAESFIRDEKTIWTVDNLRDRALTGGTRADTFVGFDFRDDRLTGGAGDDALQGAGGSDVLSGDAGDDTLDGGLGDDVYLLRLGDGHDVIRNTGGADTLRFGPGIDAENLRLIRTSTPLPAKEFFQPTTRFSVADSLMVVLPNGEQAWIPDYFASENAIETLEFENGRGGISRIYKVASPICRVPRTPCRAPRAMTVIW</sequence>
<dbReference type="Pfam" id="PF00353">
    <property type="entry name" value="HemolysinCabind"/>
    <property type="match status" value="2"/>
</dbReference>
<evidence type="ECO:0008006" key="5">
    <source>
        <dbReference type="Google" id="ProtNLM"/>
    </source>
</evidence>
<evidence type="ECO:0000256" key="2">
    <source>
        <dbReference type="ARBA" id="ARBA00022525"/>
    </source>
</evidence>
<dbReference type="PROSITE" id="PS00330">
    <property type="entry name" value="HEMOLYSIN_CALCIUM"/>
    <property type="match status" value="1"/>
</dbReference>
<organism evidence="3 4">
    <name type="scientific">Xylophilus ampelinus</name>
    <dbReference type="NCBI Taxonomy" id="54067"/>
    <lineage>
        <taxon>Bacteria</taxon>
        <taxon>Pseudomonadati</taxon>
        <taxon>Pseudomonadota</taxon>
        <taxon>Betaproteobacteria</taxon>
        <taxon>Burkholderiales</taxon>
        <taxon>Xylophilus</taxon>
    </lineage>
</organism>
<evidence type="ECO:0000313" key="3">
    <source>
        <dbReference type="EMBL" id="PYE78669.1"/>
    </source>
</evidence>
<dbReference type="PANTHER" id="PTHR38340">
    <property type="entry name" value="S-LAYER PROTEIN"/>
    <property type="match status" value="1"/>
</dbReference>
<dbReference type="Proteomes" id="UP000247540">
    <property type="component" value="Unassembled WGS sequence"/>
</dbReference>
<dbReference type="InterPro" id="IPR018511">
    <property type="entry name" value="Hemolysin-typ_Ca-bd_CS"/>
</dbReference>
<dbReference type="GO" id="GO:0005509">
    <property type="term" value="F:calcium ion binding"/>
    <property type="evidence" value="ECO:0007669"/>
    <property type="project" value="InterPro"/>
</dbReference>
<dbReference type="SUPFAM" id="SSF51120">
    <property type="entry name" value="beta-Roll"/>
    <property type="match status" value="1"/>
</dbReference>
<dbReference type="RefSeq" id="WP_110464957.1">
    <property type="nucleotide sequence ID" value="NZ_JAMOFZ010000005.1"/>
</dbReference>
<comment type="subcellular location">
    <subcellularLocation>
        <location evidence="1">Secreted</location>
    </subcellularLocation>
</comment>
<dbReference type="GO" id="GO:0005576">
    <property type="term" value="C:extracellular region"/>
    <property type="evidence" value="ECO:0007669"/>
    <property type="project" value="UniProtKB-SubCell"/>
</dbReference>
<keyword evidence="2" id="KW-0964">Secreted</keyword>
<evidence type="ECO:0000256" key="1">
    <source>
        <dbReference type="ARBA" id="ARBA00004613"/>
    </source>
</evidence>
<evidence type="ECO:0000313" key="4">
    <source>
        <dbReference type="Proteomes" id="UP000247540"/>
    </source>
</evidence>
<dbReference type="InterPro" id="IPR011049">
    <property type="entry name" value="Serralysin-like_metalloprot_C"/>
</dbReference>
<dbReference type="PRINTS" id="PR00313">
    <property type="entry name" value="CABNDNGRPT"/>
</dbReference>
<dbReference type="AlphaFoldDB" id="A0A318SN92"/>
<dbReference type="OrthoDB" id="8622301at2"/>
<comment type="caution">
    <text evidence="3">The sequence shown here is derived from an EMBL/GenBank/DDBJ whole genome shotgun (WGS) entry which is preliminary data.</text>
</comment>
<proteinExistence type="predicted"/>
<dbReference type="EMBL" id="QJTC01000005">
    <property type="protein sequence ID" value="PYE78669.1"/>
    <property type="molecule type" value="Genomic_DNA"/>
</dbReference>
<dbReference type="InterPro" id="IPR050557">
    <property type="entry name" value="RTX_toxin/Mannuronan_C5-epim"/>
</dbReference>
<protein>
    <recommendedName>
        <fullName evidence="5">Hemolysin type calcium-binding protein</fullName>
    </recommendedName>
</protein>
<keyword evidence="4" id="KW-1185">Reference proteome</keyword>